<dbReference type="EMBL" id="BAAAPY010000001">
    <property type="protein sequence ID" value="GAA2071750.1"/>
    <property type="molecule type" value="Genomic_DNA"/>
</dbReference>
<accession>A0ABN2VT93</accession>
<reference evidence="2 3" key="1">
    <citation type="journal article" date="2019" name="Int. J. Syst. Evol. Microbiol.">
        <title>The Global Catalogue of Microorganisms (GCM) 10K type strain sequencing project: providing services to taxonomists for standard genome sequencing and annotation.</title>
        <authorList>
            <consortium name="The Broad Institute Genomics Platform"/>
            <consortium name="The Broad Institute Genome Sequencing Center for Infectious Disease"/>
            <person name="Wu L."/>
            <person name="Ma J."/>
        </authorList>
    </citation>
    <scope>NUCLEOTIDE SEQUENCE [LARGE SCALE GENOMIC DNA]</scope>
    <source>
        <strain evidence="2 3">JCM 15749</strain>
    </source>
</reference>
<proteinExistence type="predicted"/>
<dbReference type="Proteomes" id="UP001501480">
    <property type="component" value="Unassembled WGS sequence"/>
</dbReference>
<organism evidence="2 3">
    <name type="scientific">Aeromicrobium halocynthiae</name>
    <dbReference type="NCBI Taxonomy" id="560557"/>
    <lineage>
        <taxon>Bacteria</taxon>
        <taxon>Bacillati</taxon>
        <taxon>Actinomycetota</taxon>
        <taxon>Actinomycetes</taxon>
        <taxon>Propionibacteriales</taxon>
        <taxon>Nocardioidaceae</taxon>
        <taxon>Aeromicrobium</taxon>
    </lineage>
</organism>
<evidence type="ECO:0000313" key="2">
    <source>
        <dbReference type="EMBL" id="GAA2071750.1"/>
    </source>
</evidence>
<feature type="region of interest" description="Disordered" evidence="1">
    <location>
        <begin position="48"/>
        <end position="70"/>
    </location>
</feature>
<sequence length="70" mass="7307">MTPVWPGVLDSRGIGIATAGGDVLVVVGGGVRRHRAVLALDRDLRSRLSEVSPAPEVPTGPWTAPPARRS</sequence>
<comment type="caution">
    <text evidence="2">The sequence shown here is derived from an EMBL/GenBank/DDBJ whole genome shotgun (WGS) entry which is preliminary data.</text>
</comment>
<evidence type="ECO:0000313" key="3">
    <source>
        <dbReference type="Proteomes" id="UP001501480"/>
    </source>
</evidence>
<gene>
    <name evidence="2" type="ORF">GCM10009821_07110</name>
</gene>
<keyword evidence="3" id="KW-1185">Reference proteome</keyword>
<name>A0ABN2VT93_9ACTN</name>
<evidence type="ECO:0000256" key="1">
    <source>
        <dbReference type="SAM" id="MobiDB-lite"/>
    </source>
</evidence>
<protein>
    <submittedName>
        <fullName evidence="2">Uncharacterized protein</fullName>
    </submittedName>
</protein>